<dbReference type="InterPro" id="IPR009057">
    <property type="entry name" value="Homeodomain-like_sf"/>
</dbReference>
<evidence type="ECO:0000313" key="5">
    <source>
        <dbReference type="EMBL" id="GIM75325.1"/>
    </source>
</evidence>
<dbReference type="InterPro" id="IPR050109">
    <property type="entry name" value="HTH-type_TetR-like_transc_reg"/>
</dbReference>
<gene>
    <name evidence="5" type="ORF">Aau02nite_65380</name>
</gene>
<name>A0A919VU12_9ACTN</name>
<dbReference type="Proteomes" id="UP000681340">
    <property type="component" value="Unassembled WGS sequence"/>
</dbReference>
<dbReference type="Pfam" id="PF00440">
    <property type="entry name" value="TetR_N"/>
    <property type="match status" value="1"/>
</dbReference>
<evidence type="ECO:0000313" key="6">
    <source>
        <dbReference type="Proteomes" id="UP000681340"/>
    </source>
</evidence>
<accession>A0A919VU12</accession>
<dbReference type="GO" id="GO:0003700">
    <property type="term" value="F:DNA-binding transcription factor activity"/>
    <property type="evidence" value="ECO:0007669"/>
    <property type="project" value="TreeGrafter"/>
</dbReference>
<dbReference type="GO" id="GO:0000976">
    <property type="term" value="F:transcription cis-regulatory region binding"/>
    <property type="evidence" value="ECO:0007669"/>
    <property type="project" value="TreeGrafter"/>
</dbReference>
<dbReference type="Gene3D" id="1.10.357.10">
    <property type="entry name" value="Tetracycline Repressor, domain 2"/>
    <property type="match status" value="1"/>
</dbReference>
<dbReference type="EMBL" id="BOQL01000056">
    <property type="protein sequence ID" value="GIM75325.1"/>
    <property type="molecule type" value="Genomic_DNA"/>
</dbReference>
<feature type="region of interest" description="Disordered" evidence="3">
    <location>
        <begin position="1"/>
        <end position="20"/>
    </location>
</feature>
<dbReference type="PROSITE" id="PS50977">
    <property type="entry name" value="HTH_TETR_2"/>
    <property type="match status" value="1"/>
</dbReference>
<feature type="compositionally biased region" description="Low complexity" evidence="3">
    <location>
        <begin position="8"/>
        <end position="18"/>
    </location>
</feature>
<keyword evidence="6" id="KW-1185">Reference proteome</keyword>
<feature type="domain" description="HTH tetR-type" evidence="4">
    <location>
        <begin position="19"/>
        <end position="79"/>
    </location>
</feature>
<reference evidence="5" key="1">
    <citation type="submission" date="2021-03" db="EMBL/GenBank/DDBJ databases">
        <title>Whole genome shotgun sequence of Actinoplanes auranticolor NBRC 12245.</title>
        <authorList>
            <person name="Komaki H."/>
            <person name="Tamura T."/>
        </authorList>
    </citation>
    <scope>NUCLEOTIDE SEQUENCE</scope>
    <source>
        <strain evidence="5">NBRC 12245</strain>
    </source>
</reference>
<evidence type="ECO:0000259" key="4">
    <source>
        <dbReference type="PROSITE" id="PS50977"/>
    </source>
</evidence>
<feature type="DNA-binding region" description="H-T-H motif" evidence="2">
    <location>
        <begin position="42"/>
        <end position="61"/>
    </location>
</feature>
<evidence type="ECO:0000256" key="2">
    <source>
        <dbReference type="PROSITE-ProRule" id="PRU00335"/>
    </source>
</evidence>
<dbReference type="PANTHER" id="PTHR30055:SF226">
    <property type="entry name" value="HTH-TYPE TRANSCRIPTIONAL REGULATOR PKSA"/>
    <property type="match status" value="1"/>
</dbReference>
<organism evidence="5 6">
    <name type="scientific">Actinoplanes auranticolor</name>
    <dbReference type="NCBI Taxonomy" id="47988"/>
    <lineage>
        <taxon>Bacteria</taxon>
        <taxon>Bacillati</taxon>
        <taxon>Actinomycetota</taxon>
        <taxon>Actinomycetes</taxon>
        <taxon>Micromonosporales</taxon>
        <taxon>Micromonosporaceae</taxon>
        <taxon>Actinoplanes</taxon>
    </lineage>
</organism>
<evidence type="ECO:0000256" key="3">
    <source>
        <dbReference type="SAM" id="MobiDB-lite"/>
    </source>
</evidence>
<evidence type="ECO:0000256" key="1">
    <source>
        <dbReference type="ARBA" id="ARBA00023125"/>
    </source>
</evidence>
<protein>
    <submittedName>
        <fullName evidence="5">TetR family transcriptional regulator</fullName>
    </submittedName>
</protein>
<proteinExistence type="predicted"/>
<sequence length="204" mass="22471">MANLSAGAPPRRTQAQRRAATKNVVLEATIDCLVQDGYHRLTTGRVADRAGVSRGAQLHQYPTRQQLVVAAIEHLTELRAAELRAAADRLPSGADRTTAVLDLLWSQFSGRLFQAGVELLAAGRTDAALREALVPFERQLRRINRGVLAQLFGPEVTEHPDYREIVGLVVNAIYGAALLRVVQPNLNLNPQRDLLERMVRMLLG</sequence>
<dbReference type="PANTHER" id="PTHR30055">
    <property type="entry name" value="HTH-TYPE TRANSCRIPTIONAL REGULATOR RUTR"/>
    <property type="match status" value="1"/>
</dbReference>
<comment type="caution">
    <text evidence="5">The sequence shown here is derived from an EMBL/GenBank/DDBJ whole genome shotgun (WGS) entry which is preliminary data.</text>
</comment>
<keyword evidence="1 2" id="KW-0238">DNA-binding</keyword>
<dbReference type="InterPro" id="IPR001647">
    <property type="entry name" value="HTH_TetR"/>
</dbReference>
<dbReference type="AlphaFoldDB" id="A0A919VU12"/>
<dbReference type="SUPFAM" id="SSF46689">
    <property type="entry name" value="Homeodomain-like"/>
    <property type="match status" value="1"/>
</dbReference>